<proteinExistence type="inferred from homology"/>
<comment type="subunit">
    <text evidence="3">Heterodimer of HisH and HisF.</text>
</comment>
<comment type="caution">
    <text evidence="12">The sequence shown here is derived from an EMBL/GenBank/DDBJ whole genome shotgun (WGS) entry which is preliminary data.</text>
</comment>
<dbReference type="PATRIC" id="fig|66969.6.peg.461"/>
<keyword evidence="6 11" id="KW-0368">Histidine biosynthesis</keyword>
<comment type="catalytic activity">
    <reaction evidence="10">
        <text>5-[(5-phospho-1-deoxy-D-ribulos-1-ylimino)methylamino]-1-(5-phospho-beta-D-ribosyl)imidazole-4-carboxamide + L-glutamine = D-erythro-1-(imidazol-4-yl)glycerol 3-phosphate + 5-amino-1-(5-phospho-beta-D-ribosyl)imidazole-4-carboxamide + L-glutamate + H(+)</text>
        <dbReference type="Rhea" id="RHEA:24793"/>
        <dbReference type="ChEBI" id="CHEBI:15378"/>
        <dbReference type="ChEBI" id="CHEBI:29985"/>
        <dbReference type="ChEBI" id="CHEBI:58278"/>
        <dbReference type="ChEBI" id="CHEBI:58359"/>
        <dbReference type="ChEBI" id="CHEBI:58475"/>
        <dbReference type="ChEBI" id="CHEBI:58525"/>
        <dbReference type="EC" id="4.3.2.10"/>
    </reaction>
</comment>
<dbReference type="InterPro" id="IPR004651">
    <property type="entry name" value="HisF"/>
</dbReference>
<dbReference type="OrthoDB" id="9781903at2"/>
<protein>
    <recommendedName>
        <fullName evidence="4">imidazole glycerol-phosphate synthase</fullName>
        <ecNumber evidence="4">4.3.2.10</ecNumber>
    </recommendedName>
    <alternativeName>
        <fullName evidence="9">IGP synthase cyclase subunit</fullName>
    </alternativeName>
</protein>
<evidence type="ECO:0000256" key="10">
    <source>
        <dbReference type="ARBA" id="ARBA00047838"/>
    </source>
</evidence>
<evidence type="ECO:0000256" key="6">
    <source>
        <dbReference type="ARBA" id="ARBA00023102"/>
    </source>
</evidence>
<keyword evidence="13" id="KW-1185">Reference proteome</keyword>
<evidence type="ECO:0000313" key="12">
    <source>
        <dbReference type="EMBL" id="KTD82685.1"/>
    </source>
</evidence>
<dbReference type="RefSeq" id="WP_058479288.1">
    <property type="nucleotide sequence ID" value="NZ_CAAAIQ010000002.1"/>
</dbReference>
<dbReference type="EMBL" id="LNZB01000007">
    <property type="protein sequence ID" value="KTD82685.1"/>
    <property type="molecule type" value="Genomic_DNA"/>
</dbReference>
<dbReference type="PANTHER" id="PTHR21235">
    <property type="entry name" value="IMIDAZOLE GLYCEROL PHOSPHATE SYNTHASE SUBUNIT HISF/H IGP SYNTHASE SUBUNIT HISF/H"/>
    <property type="match status" value="1"/>
</dbReference>
<evidence type="ECO:0000313" key="13">
    <source>
        <dbReference type="Proteomes" id="UP000054729"/>
    </source>
</evidence>
<dbReference type="SUPFAM" id="SSF51366">
    <property type="entry name" value="Ribulose-phoshate binding barrel"/>
    <property type="match status" value="1"/>
</dbReference>
<dbReference type="GO" id="GO:0000107">
    <property type="term" value="F:imidazoleglycerol-phosphate synthase activity"/>
    <property type="evidence" value="ECO:0007669"/>
    <property type="project" value="InterPro"/>
</dbReference>
<evidence type="ECO:0000256" key="8">
    <source>
        <dbReference type="ARBA" id="ARBA00025475"/>
    </source>
</evidence>
<dbReference type="Gene3D" id="3.20.20.70">
    <property type="entry name" value="Aldolase class I"/>
    <property type="match status" value="1"/>
</dbReference>
<keyword evidence="5 11" id="KW-0028">Amino-acid biosynthesis</keyword>
<evidence type="ECO:0000256" key="2">
    <source>
        <dbReference type="ARBA" id="ARBA00009667"/>
    </source>
</evidence>
<dbReference type="InterPro" id="IPR050064">
    <property type="entry name" value="IGPS_HisA/HisF"/>
</dbReference>
<accession>A0A0W1AMX0</accession>
<dbReference type="Pfam" id="PF00977">
    <property type="entry name" value="His_biosynth"/>
    <property type="match status" value="1"/>
</dbReference>
<dbReference type="InterPro" id="IPR006062">
    <property type="entry name" value="His_biosynth"/>
</dbReference>
<reference evidence="12 13" key="1">
    <citation type="submission" date="2015-11" db="EMBL/GenBank/DDBJ databases">
        <title>Genomic analysis of 38 Legionella species identifies large and diverse effector repertoires.</title>
        <authorList>
            <person name="Burstein D."/>
            <person name="Amaro F."/>
            <person name="Zusman T."/>
            <person name="Lifshitz Z."/>
            <person name="Cohen O."/>
            <person name="Gilbert J.A."/>
            <person name="Pupko T."/>
            <person name="Shuman H.A."/>
            <person name="Segal G."/>
        </authorList>
    </citation>
    <scope>NUCLEOTIDE SEQUENCE [LARGE SCALE GENOMIC DNA]</scope>
    <source>
        <strain evidence="12 13">ATCC 51914</strain>
    </source>
</reference>
<dbReference type="EC" id="4.3.2.10" evidence="4"/>
<evidence type="ECO:0000256" key="11">
    <source>
        <dbReference type="RuleBase" id="RU003657"/>
    </source>
</evidence>
<gene>
    <name evidence="12" type="primary">hisF</name>
    <name evidence="12" type="ORF">Lwal_0427</name>
</gene>
<evidence type="ECO:0000256" key="7">
    <source>
        <dbReference type="ARBA" id="ARBA00023239"/>
    </source>
</evidence>
<dbReference type="AlphaFoldDB" id="A0A0W1AMX0"/>
<evidence type="ECO:0000256" key="1">
    <source>
        <dbReference type="ARBA" id="ARBA00005091"/>
    </source>
</evidence>
<comment type="similarity">
    <text evidence="2 11">Belongs to the HisA/HisF family.</text>
</comment>
<dbReference type="PANTHER" id="PTHR21235:SF2">
    <property type="entry name" value="IMIDAZOLE GLYCEROL PHOSPHATE SYNTHASE HISHF"/>
    <property type="match status" value="1"/>
</dbReference>
<dbReference type="NCBIfam" id="TIGR00735">
    <property type="entry name" value="hisF"/>
    <property type="match status" value="1"/>
</dbReference>
<dbReference type="UniPathway" id="UPA00031">
    <property type="reaction ID" value="UER00010"/>
</dbReference>
<keyword evidence="7" id="KW-0456">Lyase</keyword>
<dbReference type="CDD" id="cd04731">
    <property type="entry name" value="HisF"/>
    <property type="match status" value="1"/>
</dbReference>
<comment type="pathway">
    <text evidence="1">Amino-acid biosynthesis; L-histidine biosynthesis; L-histidine from 5-phospho-alpha-D-ribose 1-diphosphate: step 5/9.</text>
</comment>
<comment type="function">
    <text evidence="8">IGPS catalyzes the conversion of PRFAR and glutamine to IGP, AICAR and glutamate. The HisF subunit catalyzes the cyclization activity that produces IGP and AICAR from PRFAR using the ammonia provided by the HisH subunit.</text>
</comment>
<dbReference type="GO" id="GO:0000105">
    <property type="term" value="P:L-histidine biosynthetic process"/>
    <property type="evidence" value="ECO:0007669"/>
    <property type="project" value="UniProtKB-UniPathway"/>
</dbReference>
<evidence type="ECO:0000256" key="3">
    <source>
        <dbReference type="ARBA" id="ARBA00011152"/>
    </source>
</evidence>
<evidence type="ECO:0000256" key="5">
    <source>
        <dbReference type="ARBA" id="ARBA00022605"/>
    </source>
</evidence>
<dbReference type="InterPro" id="IPR011060">
    <property type="entry name" value="RibuloseP-bd_barrel"/>
</dbReference>
<dbReference type="GO" id="GO:0016829">
    <property type="term" value="F:lyase activity"/>
    <property type="evidence" value="ECO:0007669"/>
    <property type="project" value="UniProtKB-KW"/>
</dbReference>
<sequence length="255" mass="28079">MLTKRIIPCLDVLNNQVVKGVKFRDHRILGDILPMADFYSRAGADELVFYDISASSEDRSVSPAWVQKIASKINIPFTVAGGIRTLLQAKSVLHAGADKVSINSPAIENPRLINELSHEFGAQCIVIGVDSQWINDDYYVYQYTGNVNKTKNTLRKTSDWISEVQDRGAGEVVLNCMQSDGVRSGYDIQQLLTIRSICQVPLIASGGAGKLADFVDVFMRAEVSGALAASVFHDHLLTIAEVKQALKKEKIEVRL</sequence>
<dbReference type="InterPro" id="IPR013785">
    <property type="entry name" value="Aldolase_TIM"/>
</dbReference>
<evidence type="ECO:0000256" key="9">
    <source>
        <dbReference type="ARBA" id="ARBA00030264"/>
    </source>
</evidence>
<name>A0A0W1AMX0_9GAMM</name>
<organism evidence="12 13">
    <name type="scientific">Legionella waltersii</name>
    <dbReference type="NCBI Taxonomy" id="66969"/>
    <lineage>
        <taxon>Bacteria</taxon>
        <taxon>Pseudomonadati</taxon>
        <taxon>Pseudomonadota</taxon>
        <taxon>Gammaproteobacteria</taxon>
        <taxon>Legionellales</taxon>
        <taxon>Legionellaceae</taxon>
        <taxon>Legionella</taxon>
    </lineage>
</organism>
<dbReference type="STRING" id="66969.Lwal_0427"/>
<evidence type="ECO:0000256" key="4">
    <source>
        <dbReference type="ARBA" id="ARBA00012809"/>
    </source>
</evidence>
<dbReference type="Proteomes" id="UP000054729">
    <property type="component" value="Unassembled WGS sequence"/>
</dbReference>